<comment type="similarity">
    <text evidence="1">Belongs to the HypE family.</text>
</comment>
<dbReference type="KEGG" id="dmp:FAK_28920"/>
<evidence type="ECO:0000313" key="4">
    <source>
        <dbReference type="EMBL" id="BEQ15826.1"/>
    </source>
</evidence>
<feature type="domain" description="PurM-like N-terminal" evidence="2">
    <location>
        <begin position="39"/>
        <end position="151"/>
    </location>
</feature>
<evidence type="ECO:0000313" key="5">
    <source>
        <dbReference type="Proteomes" id="UP001366166"/>
    </source>
</evidence>
<name>A0AAU9EFC9_9BACT</name>
<dbReference type="Pfam" id="PF02769">
    <property type="entry name" value="AIRS_C"/>
    <property type="match status" value="1"/>
</dbReference>
<evidence type="ECO:0000256" key="1">
    <source>
        <dbReference type="ARBA" id="ARBA00006243"/>
    </source>
</evidence>
<dbReference type="PANTHER" id="PTHR30303">
    <property type="entry name" value="HYDROGENASE ISOENZYMES FORMATION PROTEIN HYPE"/>
    <property type="match status" value="1"/>
</dbReference>
<gene>
    <name evidence="4" type="primary">hypE</name>
    <name evidence="4" type="ORF">FAK_28920</name>
</gene>
<dbReference type="Proteomes" id="UP001366166">
    <property type="component" value="Chromosome"/>
</dbReference>
<dbReference type="Pfam" id="PF00586">
    <property type="entry name" value="AIRS"/>
    <property type="match status" value="1"/>
</dbReference>
<dbReference type="InterPro" id="IPR036921">
    <property type="entry name" value="PurM-like_N_sf"/>
</dbReference>
<evidence type="ECO:0000259" key="2">
    <source>
        <dbReference type="Pfam" id="PF00586"/>
    </source>
</evidence>
<dbReference type="NCBIfam" id="TIGR02124">
    <property type="entry name" value="hypE"/>
    <property type="match status" value="1"/>
</dbReference>
<dbReference type="GO" id="GO:0051604">
    <property type="term" value="P:protein maturation"/>
    <property type="evidence" value="ECO:0007669"/>
    <property type="project" value="TreeGrafter"/>
</dbReference>
<organism evidence="4 5">
    <name type="scientific">Desulfoferula mesophila</name>
    <dbReference type="NCBI Taxonomy" id="3058419"/>
    <lineage>
        <taxon>Bacteria</taxon>
        <taxon>Pseudomonadati</taxon>
        <taxon>Thermodesulfobacteriota</taxon>
        <taxon>Desulfarculia</taxon>
        <taxon>Desulfarculales</taxon>
        <taxon>Desulfarculaceae</taxon>
        <taxon>Desulfoferula</taxon>
    </lineage>
</organism>
<protein>
    <submittedName>
        <fullName evidence="4">Hydrogenase expression/formation protein HypE</fullName>
    </submittedName>
</protein>
<evidence type="ECO:0000259" key="3">
    <source>
        <dbReference type="Pfam" id="PF02769"/>
    </source>
</evidence>
<dbReference type="SUPFAM" id="SSF56042">
    <property type="entry name" value="PurM C-terminal domain-like"/>
    <property type="match status" value="1"/>
</dbReference>
<dbReference type="CDD" id="cd02197">
    <property type="entry name" value="HypE"/>
    <property type="match status" value="1"/>
</dbReference>
<reference evidence="5" key="1">
    <citation type="journal article" date="2023" name="Arch. Microbiol.">
        <title>Desulfoferula mesophilus gen. nov. sp. nov., a mesophilic sulfate-reducing bacterium isolated from a brackish lake sediment.</title>
        <authorList>
            <person name="Watanabe T."/>
            <person name="Yabe T."/>
            <person name="Tsuji J.M."/>
            <person name="Fukui M."/>
        </authorList>
    </citation>
    <scope>NUCLEOTIDE SEQUENCE [LARGE SCALE GENOMIC DNA]</scope>
    <source>
        <strain evidence="5">12FAK</strain>
    </source>
</reference>
<dbReference type="Gene3D" id="3.30.1330.10">
    <property type="entry name" value="PurM-like, N-terminal domain"/>
    <property type="match status" value="1"/>
</dbReference>
<dbReference type="InterPro" id="IPR016188">
    <property type="entry name" value="PurM-like_N"/>
</dbReference>
<dbReference type="InterPro" id="IPR036676">
    <property type="entry name" value="PurM-like_C_sf"/>
</dbReference>
<accession>A0AAU9EFC9</accession>
<dbReference type="AlphaFoldDB" id="A0AAU9EFC9"/>
<dbReference type="EMBL" id="AP028679">
    <property type="protein sequence ID" value="BEQ15826.1"/>
    <property type="molecule type" value="Genomic_DNA"/>
</dbReference>
<dbReference type="PIRSF" id="PIRSF005644">
    <property type="entry name" value="Hdrgns_mtr_HypE"/>
    <property type="match status" value="1"/>
</dbReference>
<dbReference type="InterPro" id="IPR010918">
    <property type="entry name" value="PurM-like_C_dom"/>
</dbReference>
<dbReference type="Gene3D" id="3.90.650.10">
    <property type="entry name" value="PurM-like C-terminal domain"/>
    <property type="match status" value="1"/>
</dbReference>
<dbReference type="RefSeq" id="WP_338600821.1">
    <property type="nucleotide sequence ID" value="NZ_AP028679.1"/>
</dbReference>
<keyword evidence="5" id="KW-1185">Reference proteome</keyword>
<dbReference type="SUPFAM" id="SSF55326">
    <property type="entry name" value="PurM N-terminal domain-like"/>
    <property type="match status" value="1"/>
</dbReference>
<feature type="domain" description="PurM-like C-terminal" evidence="3">
    <location>
        <begin position="163"/>
        <end position="311"/>
    </location>
</feature>
<dbReference type="PANTHER" id="PTHR30303:SF0">
    <property type="entry name" value="CARBAMOYL DEHYDRATASE HYPE"/>
    <property type="match status" value="1"/>
</dbReference>
<proteinExistence type="inferred from homology"/>
<sequence length="337" mass="34279">MSRGEHILLDHGAGGKASAELVAELFARHLGNELLGQMDDAAVLPPLGGRLAVSTDSFVVDPIFFPGGDIGSLAVHGTVNDVAMRGATPLYLTTGFVLEEGLPIGDLERVVASMGRAARQAGVKVVAGDTKVVGRGQADKLFINTTGIGVIPDGLELGAARARPGDAVLVSGTLGDHGVTILASREGLGLTAPIASDSAPLNHLAAGLIAACPGLRTLRDPTRGGLATALNEIAALSGVGIELEEAAIPIDPVVAGVCELLGLDPLYLANEGKLICIVEGSQAEAALAAMRSDPLGRRAALIGRCGGQRAGRVWSNTSVGGRRVLDMLSGEPLPRIC</sequence>
<dbReference type="InterPro" id="IPR011854">
    <property type="entry name" value="HypE"/>
</dbReference>